<dbReference type="EMBL" id="JBEHCU010005771">
    <property type="protein sequence ID" value="KAL1398794.1"/>
    <property type="molecule type" value="Genomic_DNA"/>
</dbReference>
<sequence length="593" mass="65758">MAKNKCTVLLGYSEYEPIADRDKPYLNHAVNKIGGTPNWPGSEVAVSPCPLCGQARPLILQIYAPLENSQFHRTLYIFACLNAPCSTQSSSWFCVRAQSLEKSPGGGENYETASNQQVVKTVGISWCSGADEWDDEDEDAAGGGGPGDTVMRVDTGPDVNDNEENGNVIRWDNKISDEEEESNSLENDPVPGFGDLRVDERNANDGGARGGLIDNLYTSKVSAEIEGAEEDVVAVETPVTPKRDLIALLKQPQIISREVRDLTLKSFYINVDEERSFAADISDHVRELLHEYQKHEDVKTSPDSPVGHGAVGGQPVDQEMYEKGVPAHGDLMFHNFMTKLQENPGQILRYSRTAAPILIAPLKELVVAPLCQHCKHEMICEVQILPTIIEKLCLEATGQQVPIDFGNVLVWTCIKSCWDTPDRMRAEMVLVQQENPRTIMQIFVKTLTGKTITLDVEPVDTIQNIKGKIEDKEGIPPDQQRLIFAGKQLEDGRALSDYNVQKGSTLHLVLRLRGGFQIFVKMLTGRCFTVDIEQEDTVDTLKQRVSERLEEMPANQCRLIFAGKQLEDGRTVGEYSVIKGSTLHLVLRLKGGQ</sequence>
<feature type="domain" description="Ubiquitin-like" evidence="4">
    <location>
        <begin position="440"/>
        <end position="515"/>
    </location>
</feature>
<comment type="similarity">
    <text evidence="1">Belongs to the ubiquitin family.</text>
</comment>
<dbReference type="Gene3D" id="3.10.20.90">
    <property type="entry name" value="Phosphatidylinositol 3-kinase Catalytic Subunit, Chain A, domain 1"/>
    <property type="match status" value="2"/>
</dbReference>
<dbReference type="InterPro" id="IPR029071">
    <property type="entry name" value="Ubiquitin-like_domsf"/>
</dbReference>
<dbReference type="InterPro" id="IPR000626">
    <property type="entry name" value="Ubiquitin-like_dom"/>
</dbReference>
<keyword evidence="2" id="KW-1017">Isopeptide bond</keyword>
<dbReference type="FunFam" id="3.10.20.90:FF:000211">
    <property type="entry name" value="Polyubiquitin 9"/>
    <property type="match status" value="1"/>
</dbReference>
<feature type="domain" description="Ubiquitin-like" evidence="4">
    <location>
        <begin position="516"/>
        <end position="592"/>
    </location>
</feature>
<evidence type="ECO:0000256" key="1">
    <source>
        <dbReference type="ARBA" id="ARBA00008430"/>
    </source>
</evidence>
<accession>A0ABD1DH77</accession>
<dbReference type="PROSITE" id="PS00299">
    <property type="entry name" value="UBIQUITIN_1"/>
    <property type="match status" value="1"/>
</dbReference>
<feature type="region of interest" description="Disordered" evidence="3">
    <location>
        <begin position="129"/>
        <end position="149"/>
    </location>
</feature>
<reference evidence="5 6" key="1">
    <citation type="submission" date="2024-05" db="EMBL/GenBank/DDBJ databases">
        <title>Culex pipiens pipiens assembly and annotation.</title>
        <authorList>
            <person name="Alout H."/>
            <person name="Durand T."/>
        </authorList>
    </citation>
    <scope>NUCLEOTIDE SEQUENCE [LARGE SCALE GENOMIC DNA]</scope>
    <source>
        <strain evidence="5">HA-2024</strain>
        <tissue evidence="5">Whole body</tissue>
    </source>
</reference>
<feature type="compositionally biased region" description="Acidic residues" evidence="3">
    <location>
        <begin position="131"/>
        <end position="140"/>
    </location>
</feature>
<dbReference type="SMART" id="SM00213">
    <property type="entry name" value="UBQ"/>
    <property type="match status" value="2"/>
</dbReference>
<proteinExistence type="inferred from homology"/>
<dbReference type="AlphaFoldDB" id="A0ABD1DH77"/>
<dbReference type="InterPro" id="IPR019956">
    <property type="entry name" value="Ubiquitin_dom"/>
</dbReference>
<dbReference type="FunFam" id="3.10.20.90:FF:000009">
    <property type="entry name" value="Ubiquitin-60S ribosomal protein"/>
    <property type="match status" value="1"/>
</dbReference>
<evidence type="ECO:0000313" key="5">
    <source>
        <dbReference type="EMBL" id="KAL1398794.1"/>
    </source>
</evidence>
<protein>
    <recommendedName>
        <fullName evidence="4">Ubiquitin-like domain-containing protein</fullName>
    </recommendedName>
</protein>
<dbReference type="Pfam" id="PF00240">
    <property type="entry name" value="ubiquitin"/>
    <property type="match status" value="2"/>
</dbReference>
<dbReference type="PRINTS" id="PR00348">
    <property type="entry name" value="UBIQUITIN"/>
</dbReference>
<name>A0ABD1DH77_CULPP</name>
<evidence type="ECO:0000313" key="6">
    <source>
        <dbReference type="Proteomes" id="UP001562425"/>
    </source>
</evidence>
<dbReference type="PROSITE" id="PS50053">
    <property type="entry name" value="UBIQUITIN_2"/>
    <property type="match status" value="2"/>
</dbReference>
<dbReference type="InterPro" id="IPR052815">
    <property type="entry name" value="PDCD2-like_regulator"/>
</dbReference>
<dbReference type="CDD" id="cd01803">
    <property type="entry name" value="Ubl_ubiquitin"/>
    <property type="match status" value="1"/>
</dbReference>
<dbReference type="PANTHER" id="PTHR46421">
    <property type="entry name" value="PROGRAMMED CELL DEATH PROTEIN 2-LIKE"/>
    <property type="match status" value="1"/>
</dbReference>
<gene>
    <name evidence="5" type="ORF">pipiens_008687</name>
</gene>
<dbReference type="PANTHER" id="PTHR46421:SF1">
    <property type="entry name" value="PROGRAMMED CELL DEATH PROTEIN 2-LIKE"/>
    <property type="match status" value="1"/>
</dbReference>
<keyword evidence="6" id="KW-1185">Reference proteome</keyword>
<evidence type="ECO:0000256" key="2">
    <source>
        <dbReference type="ARBA" id="ARBA00022499"/>
    </source>
</evidence>
<dbReference type="Proteomes" id="UP001562425">
    <property type="component" value="Unassembled WGS sequence"/>
</dbReference>
<comment type="caution">
    <text evidence="5">The sequence shown here is derived from an EMBL/GenBank/DDBJ whole genome shotgun (WGS) entry which is preliminary data.</text>
</comment>
<dbReference type="Pfam" id="PF04194">
    <property type="entry name" value="PDCD2_C"/>
    <property type="match status" value="1"/>
</dbReference>
<evidence type="ECO:0000256" key="3">
    <source>
        <dbReference type="SAM" id="MobiDB-lite"/>
    </source>
</evidence>
<evidence type="ECO:0000259" key="4">
    <source>
        <dbReference type="PROSITE" id="PS50053"/>
    </source>
</evidence>
<dbReference type="InterPro" id="IPR019954">
    <property type="entry name" value="Ubiquitin_CS"/>
</dbReference>
<organism evidence="5 6">
    <name type="scientific">Culex pipiens pipiens</name>
    <name type="common">Northern house mosquito</name>
    <dbReference type="NCBI Taxonomy" id="38569"/>
    <lineage>
        <taxon>Eukaryota</taxon>
        <taxon>Metazoa</taxon>
        <taxon>Ecdysozoa</taxon>
        <taxon>Arthropoda</taxon>
        <taxon>Hexapoda</taxon>
        <taxon>Insecta</taxon>
        <taxon>Pterygota</taxon>
        <taxon>Neoptera</taxon>
        <taxon>Endopterygota</taxon>
        <taxon>Diptera</taxon>
        <taxon>Nematocera</taxon>
        <taxon>Culicoidea</taxon>
        <taxon>Culicidae</taxon>
        <taxon>Culicinae</taxon>
        <taxon>Culicini</taxon>
        <taxon>Culex</taxon>
        <taxon>Culex</taxon>
    </lineage>
</organism>
<dbReference type="SUPFAM" id="SSF54236">
    <property type="entry name" value="Ubiquitin-like"/>
    <property type="match status" value="2"/>
</dbReference>
<dbReference type="InterPro" id="IPR007320">
    <property type="entry name" value="PDCD2_C"/>
</dbReference>
<feature type="region of interest" description="Disordered" evidence="3">
    <location>
        <begin position="175"/>
        <end position="194"/>
    </location>
</feature>